<protein>
    <submittedName>
        <fullName evidence="1">Uncharacterized protein</fullName>
    </submittedName>
</protein>
<proteinExistence type="predicted"/>
<dbReference type="EMBL" id="GGEC01082915">
    <property type="protein sequence ID" value="MBX63399.1"/>
    <property type="molecule type" value="Transcribed_RNA"/>
</dbReference>
<organism evidence="1">
    <name type="scientific">Rhizophora mucronata</name>
    <name type="common">Asiatic mangrove</name>
    <dbReference type="NCBI Taxonomy" id="61149"/>
    <lineage>
        <taxon>Eukaryota</taxon>
        <taxon>Viridiplantae</taxon>
        <taxon>Streptophyta</taxon>
        <taxon>Embryophyta</taxon>
        <taxon>Tracheophyta</taxon>
        <taxon>Spermatophyta</taxon>
        <taxon>Magnoliopsida</taxon>
        <taxon>eudicotyledons</taxon>
        <taxon>Gunneridae</taxon>
        <taxon>Pentapetalae</taxon>
        <taxon>rosids</taxon>
        <taxon>fabids</taxon>
        <taxon>Malpighiales</taxon>
        <taxon>Rhizophoraceae</taxon>
        <taxon>Rhizophora</taxon>
    </lineage>
</organism>
<reference evidence="1" key="1">
    <citation type="submission" date="2018-02" db="EMBL/GenBank/DDBJ databases">
        <title>Rhizophora mucronata_Transcriptome.</title>
        <authorList>
            <person name="Meera S.P."/>
            <person name="Sreeshan A."/>
            <person name="Augustine A."/>
        </authorList>
    </citation>
    <scope>NUCLEOTIDE SEQUENCE</scope>
    <source>
        <tissue evidence="1">Leaf</tissue>
    </source>
</reference>
<name>A0A2P2Q945_RHIMU</name>
<dbReference type="AlphaFoldDB" id="A0A2P2Q945"/>
<sequence>MIGPFCLERELEALEFISLSPIRASARLFGISQLLSFSTQFAARAINID</sequence>
<accession>A0A2P2Q945</accession>
<evidence type="ECO:0000313" key="1">
    <source>
        <dbReference type="EMBL" id="MBX63399.1"/>
    </source>
</evidence>